<proteinExistence type="predicted"/>
<evidence type="ECO:0008006" key="6">
    <source>
        <dbReference type="Google" id="ProtNLM"/>
    </source>
</evidence>
<keyword evidence="5" id="KW-1185">Reference proteome</keyword>
<keyword evidence="3" id="KW-1133">Transmembrane helix</keyword>
<protein>
    <recommendedName>
        <fullName evidence="6">Class F sortase</fullName>
    </recommendedName>
</protein>
<sequence length="258" mass="26067">MNRTPDSAVGGAGGRHGGPWRAAGISLVALLALVGAGLIGAALNAPEPTAPPQPSAAAAPQGSDDEPTTTDAPPSGSASSSTPPPPGWELPDVAAATPGPAPTTTSLDRSEPTRIAIPKISVGATIMPLGITTEGMVQVPPLAKAQLAGWYQLGPTPGEVGNAVIVGHVDSKEIGPAVFFRLGALLPGDTIEVTRKDGRIATFVVEGVKSYPKTAFPTDLVYGPTDVPGLRLITCGGDFDERIGSYPDNIVAFARLAT</sequence>
<dbReference type="InterPro" id="IPR042001">
    <property type="entry name" value="Sortase_F"/>
</dbReference>
<gene>
    <name evidence="4" type="ORF">H4W31_000334</name>
</gene>
<dbReference type="AlphaFoldDB" id="A0A927R454"/>
<dbReference type="Proteomes" id="UP000649753">
    <property type="component" value="Unassembled WGS sequence"/>
</dbReference>
<evidence type="ECO:0000256" key="1">
    <source>
        <dbReference type="ARBA" id="ARBA00022801"/>
    </source>
</evidence>
<dbReference type="NCBIfam" id="NF033748">
    <property type="entry name" value="class_F_sortase"/>
    <property type="match status" value="1"/>
</dbReference>
<dbReference type="EMBL" id="JADBEB010000001">
    <property type="protein sequence ID" value="MBE1484696.1"/>
    <property type="molecule type" value="Genomic_DNA"/>
</dbReference>
<feature type="region of interest" description="Disordered" evidence="2">
    <location>
        <begin position="45"/>
        <end position="114"/>
    </location>
</feature>
<dbReference type="InterPro" id="IPR005754">
    <property type="entry name" value="Sortase"/>
</dbReference>
<evidence type="ECO:0000256" key="3">
    <source>
        <dbReference type="SAM" id="Phobius"/>
    </source>
</evidence>
<organism evidence="4 5">
    <name type="scientific">Plantactinospora soyae</name>
    <dbReference type="NCBI Taxonomy" id="1544732"/>
    <lineage>
        <taxon>Bacteria</taxon>
        <taxon>Bacillati</taxon>
        <taxon>Actinomycetota</taxon>
        <taxon>Actinomycetes</taxon>
        <taxon>Micromonosporales</taxon>
        <taxon>Micromonosporaceae</taxon>
        <taxon>Plantactinospora</taxon>
    </lineage>
</organism>
<comment type="caution">
    <text evidence="4">The sequence shown here is derived from an EMBL/GenBank/DDBJ whole genome shotgun (WGS) entry which is preliminary data.</text>
</comment>
<accession>A0A927R454</accession>
<keyword evidence="3" id="KW-0472">Membrane</keyword>
<feature type="compositionally biased region" description="Low complexity" evidence="2">
    <location>
        <begin position="69"/>
        <end position="81"/>
    </location>
</feature>
<dbReference type="InterPro" id="IPR023365">
    <property type="entry name" value="Sortase_dom-sf"/>
</dbReference>
<dbReference type="Pfam" id="PF04203">
    <property type="entry name" value="Sortase"/>
    <property type="match status" value="1"/>
</dbReference>
<evidence type="ECO:0000313" key="4">
    <source>
        <dbReference type="EMBL" id="MBE1484696.1"/>
    </source>
</evidence>
<dbReference type="Gene3D" id="2.40.260.10">
    <property type="entry name" value="Sortase"/>
    <property type="match status" value="1"/>
</dbReference>
<keyword evidence="1" id="KW-0378">Hydrolase</keyword>
<dbReference type="RefSeq" id="WP_192765016.1">
    <property type="nucleotide sequence ID" value="NZ_JADBEB010000001.1"/>
</dbReference>
<name>A0A927R454_9ACTN</name>
<dbReference type="CDD" id="cd05829">
    <property type="entry name" value="Sortase_F"/>
    <property type="match status" value="1"/>
</dbReference>
<feature type="compositionally biased region" description="Low complexity" evidence="2">
    <location>
        <begin position="94"/>
        <end position="105"/>
    </location>
</feature>
<dbReference type="SUPFAM" id="SSF63817">
    <property type="entry name" value="Sortase"/>
    <property type="match status" value="1"/>
</dbReference>
<reference evidence="4" key="1">
    <citation type="submission" date="2020-10" db="EMBL/GenBank/DDBJ databases">
        <title>Sequencing the genomes of 1000 actinobacteria strains.</title>
        <authorList>
            <person name="Klenk H.-P."/>
        </authorList>
    </citation>
    <scope>NUCLEOTIDE SEQUENCE</scope>
    <source>
        <strain evidence="4">DSM 46832</strain>
    </source>
</reference>
<feature type="transmembrane region" description="Helical" evidence="3">
    <location>
        <begin position="20"/>
        <end position="43"/>
    </location>
</feature>
<keyword evidence="3" id="KW-0812">Transmembrane</keyword>
<evidence type="ECO:0000256" key="2">
    <source>
        <dbReference type="SAM" id="MobiDB-lite"/>
    </source>
</evidence>
<evidence type="ECO:0000313" key="5">
    <source>
        <dbReference type="Proteomes" id="UP000649753"/>
    </source>
</evidence>
<dbReference type="GO" id="GO:0016787">
    <property type="term" value="F:hydrolase activity"/>
    <property type="evidence" value="ECO:0007669"/>
    <property type="project" value="UniProtKB-KW"/>
</dbReference>